<protein>
    <submittedName>
        <fullName evidence="4">Multiheme c-type cytochrome</fullName>
    </submittedName>
</protein>
<evidence type="ECO:0000256" key="1">
    <source>
        <dbReference type="ARBA" id="ARBA00022729"/>
    </source>
</evidence>
<reference evidence="4" key="1">
    <citation type="submission" date="2024-05" db="EMBL/GenBank/DDBJ databases">
        <title>Planctomycetes of the genus Singulisphaera possess chitinolytic capabilities.</title>
        <authorList>
            <person name="Ivanova A."/>
        </authorList>
    </citation>
    <scope>NUCLEOTIDE SEQUENCE</scope>
    <source>
        <strain evidence="4">Ch08T</strain>
    </source>
</reference>
<organism evidence="4">
    <name type="scientific">Singulisphaera sp. Ch08</name>
    <dbReference type="NCBI Taxonomy" id="3120278"/>
    <lineage>
        <taxon>Bacteria</taxon>
        <taxon>Pseudomonadati</taxon>
        <taxon>Planctomycetota</taxon>
        <taxon>Planctomycetia</taxon>
        <taxon>Isosphaerales</taxon>
        <taxon>Isosphaeraceae</taxon>
        <taxon>Singulisphaera</taxon>
    </lineage>
</organism>
<gene>
    <name evidence="4" type="ORF">V5E97_19450</name>
</gene>
<evidence type="ECO:0000259" key="3">
    <source>
        <dbReference type="Pfam" id="PF13435"/>
    </source>
</evidence>
<proteinExistence type="predicted"/>
<sequence length="388" mass="43020">MSVPGSPIPRSDHGEISPWRELLLFGIALLLCLGGILWWVSSQLGSGNLRTSIVARDSSNFVGSRTCSECHPGEAAQHSRSGHAQTLRPPARALAEWLEGRSAGDPDYPEARWSYDRSDGRLFAERVEGNSSRRDRLELEFAFGSGTHATTFVSLTDPNPEHPQALEHRLSFFASNSRIDVTPGQLACTDLPGRSPLGRALNEFETRKCFECHSTRLSSRGPSTLELASLIPNVSCERCHGPGREHVETARRGEEVTSLVMPFGPGRSTSEAQVRMCGHCHRLPEFVPQRDRYPENPILVRFQSVGLMESRCYKESQGKLSCVTCHNPHARTSHDQARYEAACLACHQGPKQVACSIAEVTGCVGCHMPRRDSGQEMQFADHWIRRRP</sequence>
<dbReference type="InterPro" id="IPR036280">
    <property type="entry name" value="Multihaem_cyt_sf"/>
</dbReference>
<dbReference type="RefSeq" id="WP_406700967.1">
    <property type="nucleotide sequence ID" value="NZ_CP155447.1"/>
</dbReference>
<dbReference type="PANTHER" id="PTHR35038">
    <property type="entry name" value="DISSIMILATORY SULFITE REDUCTASE SIRA"/>
    <property type="match status" value="1"/>
</dbReference>
<name>A0AAU7CRZ4_9BACT</name>
<keyword evidence="1" id="KW-0732">Signal</keyword>
<keyword evidence="2" id="KW-1133">Transmembrane helix</keyword>
<dbReference type="Pfam" id="PF13435">
    <property type="entry name" value="Cytochrome_C554"/>
    <property type="match status" value="1"/>
</dbReference>
<evidence type="ECO:0000313" key="4">
    <source>
        <dbReference type="EMBL" id="XBH08129.1"/>
    </source>
</evidence>
<dbReference type="PANTHER" id="PTHR35038:SF8">
    <property type="entry name" value="C-TYPE POLYHEME CYTOCHROME OMCC"/>
    <property type="match status" value="1"/>
</dbReference>
<dbReference type="AlphaFoldDB" id="A0AAU7CRZ4"/>
<dbReference type="SUPFAM" id="SSF48695">
    <property type="entry name" value="Multiheme cytochromes"/>
    <property type="match status" value="1"/>
</dbReference>
<dbReference type="EMBL" id="CP155447">
    <property type="protein sequence ID" value="XBH08129.1"/>
    <property type="molecule type" value="Genomic_DNA"/>
</dbReference>
<keyword evidence="2" id="KW-0812">Transmembrane</keyword>
<evidence type="ECO:0000256" key="2">
    <source>
        <dbReference type="SAM" id="Phobius"/>
    </source>
</evidence>
<dbReference type="InterPro" id="IPR023155">
    <property type="entry name" value="Cyt_c-552/4"/>
</dbReference>
<dbReference type="InterPro" id="IPR051829">
    <property type="entry name" value="Multiheme_Cytochr_ET"/>
</dbReference>
<feature type="domain" description="Cytochrome c-552/4" evidence="3">
    <location>
        <begin position="205"/>
        <end position="241"/>
    </location>
</feature>
<feature type="transmembrane region" description="Helical" evidence="2">
    <location>
        <begin position="21"/>
        <end position="40"/>
    </location>
</feature>
<keyword evidence="2" id="KW-0472">Membrane</keyword>
<accession>A0AAU7CRZ4</accession>
<dbReference type="Gene3D" id="1.10.1130.10">
    <property type="entry name" value="Flavocytochrome C3, Chain A"/>
    <property type="match status" value="1"/>
</dbReference>